<organism evidence="2 3">
    <name type="scientific">Ancylostoma ceylanicum</name>
    <dbReference type="NCBI Taxonomy" id="53326"/>
    <lineage>
        <taxon>Eukaryota</taxon>
        <taxon>Metazoa</taxon>
        <taxon>Ecdysozoa</taxon>
        <taxon>Nematoda</taxon>
        <taxon>Chromadorea</taxon>
        <taxon>Rhabditida</taxon>
        <taxon>Rhabditina</taxon>
        <taxon>Rhabditomorpha</taxon>
        <taxon>Strongyloidea</taxon>
        <taxon>Ancylostomatidae</taxon>
        <taxon>Ancylostomatinae</taxon>
        <taxon>Ancylostoma</taxon>
    </lineage>
</organism>
<evidence type="ECO:0000256" key="1">
    <source>
        <dbReference type="SAM" id="MobiDB-lite"/>
    </source>
</evidence>
<name>A0A016T986_9BILA</name>
<keyword evidence="3" id="KW-1185">Reference proteome</keyword>
<sequence>MSTNRKILTTHGPQSTRKIDTVKHVANSVCTNDERTPLSPPAQLTSPHSSLALGTHPLIRRSDQSVER</sequence>
<evidence type="ECO:0000313" key="2">
    <source>
        <dbReference type="EMBL" id="EYB99513.1"/>
    </source>
</evidence>
<accession>A0A016T986</accession>
<dbReference type="EMBL" id="JARK01001458">
    <property type="protein sequence ID" value="EYB99513.1"/>
    <property type="molecule type" value="Genomic_DNA"/>
</dbReference>
<reference evidence="3" key="1">
    <citation type="journal article" date="2015" name="Nat. Genet.">
        <title>The genome and transcriptome of the zoonotic hookworm Ancylostoma ceylanicum identify infection-specific gene families.</title>
        <authorList>
            <person name="Schwarz E.M."/>
            <person name="Hu Y."/>
            <person name="Antoshechkin I."/>
            <person name="Miller M.M."/>
            <person name="Sternberg P.W."/>
            <person name="Aroian R.V."/>
        </authorList>
    </citation>
    <scope>NUCLEOTIDE SEQUENCE</scope>
    <source>
        <strain evidence="3">HY135</strain>
    </source>
</reference>
<dbReference type="AlphaFoldDB" id="A0A016T986"/>
<proteinExistence type="predicted"/>
<dbReference type="Proteomes" id="UP000024635">
    <property type="component" value="Unassembled WGS sequence"/>
</dbReference>
<evidence type="ECO:0000313" key="3">
    <source>
        <dbReference type="Proteomes" id="UP000024635"/>
    </source>
</evidence>
<protein>
    <submittedName>
        <fullName evidence="2">Uncharacterized protein</fullName>
    </submittedName>
</protein>
<gene>
    <name evidence="2" type="primary">Acey_s0122.g1092</name>
    <name evidence="2" type="ORF">Y032_0122g1092</name>
</gene>
<comment type="caution">
    <text evidence="2">The sequence shown here is derived from an EMBL/GenBank/DDBJ whole genome shotgun (WGS) entry which is preliminary data.</text>
</comment>
<feature type="region of interest" description="Disordered" evidence="1">
    <location>
        <begin position="31"/>
        <end position="68"/>
    </location>
</feature>